<keyword evidence="3" id="KW-0560">Oxidoreductase</keyword>
<dbReference type="InterPro" id="IPR020904">
    <property type="entry name" value="Sc_DH/Rdtase_CS"/>
</dbReference>
<dbReference type="EMBL" id="JASNWA010000008">
    <property type="protein sequence ID" value="KAK3170737.1"/>
    <property type="molecule type" value="Genomic_DNA"/>
</dbReference>
<dbReference type="InterPro" id="IPR036291">
    <property type="entry name" value="NAD(P)-bd_dom_sf"/>
</dbReference>
<evidence type="ECO:0000256" key="2">
    <source>
        <dbReference type="ARBA" id="ARBA00022857"/>
    </source>
</evidence>
<evidence type="ECO:0000256" key="4">
    <source>
        <dbReference type="RuleBase" id="RU000363"/>
    </source>
</evidence>
<evidence type="ECO:0000256" key="3">
    <source>
        <dbReference type="ARBA" id="ARBA00023002"/>
    </source>
</evidence>
<dbReference type="PRINTS" id="PR00081">
    <property type="entry name" value="GDHRDH"/>
</dbReference>
<comment type="caution">
    <text evidence="5">The sequence shown here is derived from an EMBL/GenBank/DDBJ whole genome shotgun (WGS) entry which is preliminary data.</text>
</comment>
<keyword evidence="2" id="KW-0521">NADP</keyword>
<dbReference type="PRINTS" id="PR00080">
    <property type="entry name" value="SDRFAMILY"/>
</dbReference>
<dbReference type="Gene3D" id="3.40.50.720">
    <property type="entry name" value="NAD(P)-binding Rossmann-like Domain"/>
    <property type="match status" value="1"/>
</dbReference>
<gene>
    <name evidence="5" type="ORF">OEA41_002819</name>
</gene>
<dbReference type="SUPFAM" id="SSF51735">
    <property type="entry name" value="NAD(P)-binding Rossmann-fold domains"/>
    <property type="match status" value="1"/>
</dbReference>
<dbReference type="PANTHER" id="PTHR43963">
    <property type="entry name" value="CARBONYL REDUCTASE 1-RELATED"/>
    <property type="match status" value="1"/>
</dbReference>
<keyword evidence="6" id="KW-1185">Reference proteome</keyword>
<proteinExistence type="inferred from homology"/>
<evidence type="ECO:0000313" key="6">
    <source>
        <dbReference type="Proteomes" id="UP001276659"/>
    </source>
</evidence>
<sequence length="289" mass="31076">MSFKRVAAVTGANKGIGLAIVRNLALEYPSSAFNNGPLLIYLTARDQGRGEEAIKTLQNDFQLKKVKALAADGGLATIKYHGLDISEPKSITDFAAFLKKEHPDGIDMVVNNAGIAMTGFDVNVVTQTLQCNYYGTLLATTSLLPLIRRGGRLVNVSSMSGHLSSKYSKELQAAFNSSQVVSDVTSLIEQFTHAVELGQEKEKGWPSAAYAVSKSGVTGMTRAIALEERRSGGGRLVNSCCPGYVDTDMTKHRGSKTVDEGAKTPVMLALGEINGVVGEFWQNEKVVEW</sequence>
<evidence type="ECO:0008006" key="7">
    <source>
        <dbReference type="Google" id="ProtNLM"/>
    </source>
</evidence>
<accession>A0AAD9Z6K0</accession>
<organism evidence="5 6">
    <name type="scientific">Lepraria neglecta</name>
    <dbReference type="NCBI Taxonomy" id="209136"/>
    <lineage>
        <taxon>Eukaryota</taxon>
        <taxon>Fungi</taxon>
        <taxon>Dikarya</taxon>
        <taxon>Ascomycota</taxon>
        <taxon>Pezizomycotina</taxon>
        <taxon>Lecanoromycetes</taxon>
        <taxon>OSLEUM clade</taxon>
        <taxon>Lecanoromycetidae</taxon>
        <taxon>Lecanorales</taxon>
        <taxon>Lecanorineae</taxon>
        <taxon>Stereocaulaceae</taxon>
        <taxon>Lepraria</taxon>
    </lineage>
</organism>
<dbReference type="PANTHER" id="PTHR43963:SF6">
    <property type="entry name" value="CHAIN DEHYDROGENASE FAMILY PROTEIN, PUTATIVE (AFU_ORTHOLOGUE AFUA_3G15350)-RELATED"/>
    <property type="match status" value="1"/>
</dbReference>
<dbReference type="InterPro" id="IPR002347">
    <property type="entry name" value="SDR_fam"/>
</dbReference>
<name>A0AAD9Z6K0_9LECA</name>
<dbReference type="AlphaFoldDB" id="A0AAD9Z6K0"/>
<evidence type="ECO:0000256" key="1">
    <source>
        <dbReference type="ARBA" id="ARBA00006484"/>
    </source>
</evidence>
<dbReference type="Pfam" id="PF00106">
    <property type="entry name" value="adh_short"/>
    <property type="match status" value="2"/>
</dbReference>
<comment type="similarity">
    <text evidence="1 4">Belongs to the short-chain dehydrogenases/reductases (SDR) family.</text>
</comment>
<reference evidence="5" key="1">
    <citation type="submission" date="2022-11" db="EMBL/GenBank/DDBJ databases">
        <title>Chromosomal genome sequence assembly and mating type (MAT) locus characterization of the leprose asexual lichenized fungus Lepraria neglecta (Nyl.) Erichsen.</title>
        <authorList>
            <person name="Allen J.L."/>
            <person name="Pfeffer B."/>
        </authorList>
    </citation>
    <scope>NUCLEOTIDE SEQUENCE</scope>
    <source>
        <strain evidence="5">Allen 5258</strain>
    </source>
</reference>
<evidence type="ECO:0000313" key="5">
    <source>
        <dbReference type="EMBL" id="KAK3170737.1"/>
    </source>
</evidence>
<dbReference type="Proteomes" id="UP001276659">
    <property type="component" value="Unassembled WGS sequence"/>
</dbReference>
<protein>
    <recommendedName>
        <fullName evidence="7">Carbonyl reductase</fullName>
    </recommendedName>
</protein>
<dbReference type="PROSITE" id="PS00061">
    <property type="entry name" value="ADH_SHORT"/>
    <property type="match status" value="1"/>
</dbReference>
<dbReference type="GO" id="GO:0016491">
    <property type="term" value="F:oxidoreductase activity"/>
    <property type="evidence" value="ECO:0007669"/>
    <property type="project" value="UniProtKB-KW"/>
</dbReference>